<proteinExistence type="inferred from homology"/>
<evidence type="ECO:0000256" key="2">
    <source>
        <dbReference type="ARBA" id="ARBA00022980"/>
    </source>
</evidence>
<keyword evidence="3" id="KW-0687">Ribonucleoprotein</keyword>
<keyword evidence="2" id="KW-0689">Ribosomal protein</keyword>
<keyword evidence="7" id="KW-1185">Reference proteome</keyword>
<dbReference type="Proteomes" id="UP000800035">
    <property type="component" value="Unassembled WGS sequence"/>
</dbReference>
<evidence type="ECO:0000313" key="7">
    <source>
        <dbReference type="Proteomes" id="UP000800035"/>
    </source>
</evidence>
<evidence type="ECO:0000259" key="5">
    <source>
        <dbReference type="Pfam" id="PF01929"/>
    </source>
</evidence>
<evidence type="ECO:0000256" key="3">
    <source>
        <dbReference type="ARBA" id="ARBA00023274"/>
    </source>
</evidence>
<dbReference type="EMBL" id="ML977040">
    <property type="protein sequence ID" value="KAF1949220.1"/>
    <property type="molecule type" value="Genomic_DNA"/>
</dbReference>
<accession>A0A6A5TAB5</accession>
<dbReference type="OrthoDB" id="1875589at2759"/>
<dbReference type="Pfam" id="PF01929">
    <property type="entry name" value="Ribosomal_L14e"/>
    <property type="match status" value="1"/>
</dbReference>
<dbReference type="PANTHER" id="PTHR11127:SF2">
    <property type="entry name" value="LARGE RIBOSOMAL SUBUNIT PROTEIN EL14"/>
    <property type="match status" value="1"/>
</dbReference>
<dbReference type="SUPFAM" id="SSF50104">
    <property type="entry name" value="Translation proteins SH3-like domain"/>
    <property type="match status" value="1"/>
</dbReference>
<comment type="similarity">
    <text evidence="1">Belongs to the eukaryotic ribosomal protein eL14 family.</text>
</comment>
<reference evidence="6" key="1">
    <citation type="journal article" date="2020" name="Stud. Mycol.">
        <title>101 Dothideomycetes genomes: a test case for predicting lifestyles and emergence of pathogens.</title>
        <authorList>
            <person name="Haridas S."/>
            <person name="Albert R."/>
            <person name="Binder M."/>
            <person name="Bloem J."/>
            <person name="Labutti K."/>
            <person name="Salamov A."/>
            <person name="Andreopoulos B."/>
            <person name="Baker S."/>
            <person name="Barry K."/>
            <person name="Bills G."/>
            <person name="Bluhm B."/>
            <person name="Cannon C."/>
            <person name="Castanera R."/>
            <person name="Culley D."/>
            <person name="Daum C."/>
            <person name="Ezra D."/>
            <person name="Gonzalez J."/>
            <person name="Henrissat B."/>
            <person name="Kuo A."/>
            <person name="Liang C."/>
            <person name="Lipzen A."/>
            <person name="Lutzoni F."/>
            <person name="Magnuson J."/>
            <person name="Mondo S."/>
            <person name="Nolan M."/>
            <person name="Ohm R."/>
            <person name="Pangilinan J."/>
            <person name="Park H.-J."/>
            <person name="Ramirez L."/>
            <person name="Alfaro M."/>
            <person name="Sun H."/>
            <person name="Tritt A."/>
            <person name="Yoshinaga Y."/>
            <person name="Zwiers L.-H."/>
            <person name="Turgeon B."/>
            <person name="Goodwin S."/>
            <person name="Spatafora J."/>
            <person name="Crous P."/>
            <person name="Grigoriev I."/>
        </authorList>
    </citation>
    <scope>NUCLEOTIDE SEQUENCE</scope>
    <source>
        <strain evidence="6">CBS 675.92</strain>
    </source>
</reference>
<dbReference type="InterPro" id="IPR008991">
    <property type="entry name" value="Translation_prot_SH3-like_sf"/>
</dbReference>
<dbReference type="GO" id="GO:0003735">
    <property type="term" value="F:structural constituent of ribosome"/>
    <property type="evidence" value="ECO:0007669"/>
    <property type="project" value="InterPro"/>
</dbReference>
<feature type="compositionally biased region" description="Basic residues" evidence="4">
    <location>
        <begin position="35"/>
        <end position="45"/>
    </location>
</feature>
<evidence type="ECO:0000256" key="4">
    <source>
        <dbReference type="SAM" id="MobiDB-lite"/>
    </source>
</evidence>
<dbReference type="AlphaFoldDB" id="A0A6A5TAB5"/>
<dbReference type="GO" id="GO:0022625">
    <property type="term" value="C:cytosolic large ribosomal subunit"/>
    <property type="evidence" value="ECO:0007669"/>
    <property type="project" value="TreeGrafter"/>
</dbReference>
<dbReference type="InterPro" id="IPR002784">
    <property type="entry name" value="Ribosomal_eL14_dom"/>
</dbReference>
<dbReference type="CDD" id="cd23702">
    <property type="entry name" value="eL14"/>
    <property type="match status" value="1"/>
</dbReference>
<organism evidence="6 7">
    <name type="scientific">Byssothecium circinans</name>
    <dbReference type="NCBI Taxonomy" id="147558"/>
    <lineage>
        <taxon>Eukaryota</taxon>
        <taxon>Fungi</taxon>
        <taxon>Dikarya</taxon>
        <taxon>Ascomycota</taxon>
        <taxon>Pezizomycotina</taxon>
        <taxon>Dothideomycetes</taxon>
        <taxon>Pleosporomycetidae</taxon>
        <taxon>Pleosporales</taxon>
        <taxon>Massarineae</taxon>
        <taxon>Massarinaceae</taxon>
        <taxon>Byssothecium</taxon>
    </lineage>
</organism>
<dbReference type="PANTHER" id="PTHR11127">
    <property type="entry name" value="60S RIBOSOMAL PROTEIN L14"/>
    <property type="match status" value="1"/>
</dbReference>
<feature type="region of interest" description="Disordered" evidence="4">
    <location>
        <begin position="1"/>
        <end position="45"/>
    </location>
</feature>
<evidence type="ECO:0000256" key="1">
    <source>
        <dbReference type="ARBA" id="ARBA00006592"/>
    </source>
</evidence>
<protein>
    <recommendedName>
        <fullName evidence="5">Large ribosomal subunit protein eL14 domain-containing protein</fullName>
    </recommendedName>
</protein>
<evidence type="ECO:0000313" key="6">
    <source>
        <dbReference type="EMBL" id="KAF1949220.1"/>
    </source>
</evidence>
<name>A0A6A5TAB5_9PLEO</name>
<sequence>MDLTPVRIRGKKRKARLLPVSAASSKDTTSTPVSKRPKTSVSSKRKKARKEFFAAMPTLQGLPQELLEMIFLYSMNISLPRASPDIGQKLSSQAVTMEFVMWTFFHTVDHRTNYRDRKVTSNPGIQSDLLACRFFTWDFFLAYVGKAQSTLIKQRGKIWENASVEVPGPSYFENLWPFRFTKITYLSLAEGFNIPEKLLHGPWTEDKASFLYVLVSLHGEIDWKGTMAGETAKEGLKEAIKGQNERAVAALSVLLGVSQAIDTAMLRYAVIDCGCNLNVVRHILFNAQILHEANTRGTINFHDPKLWQWADWHEGKGVLLKDLLRKADKFSLEFYLEHEDWNRAKIVPFPYSGPKFDAKTTLDDFVRALLVRLYSHIVEMGDVEISTSQWRYVEVGRVVLFNGGEYDGKLAAIVEIIDHKRVLVDGPSKTGIVPRHAAPLAHISLTPIVIPKLARATGVGALKRAWEKEEVDSKFEQTSWAKKRVQFQKRRQLNDFERFKVMKLRKQARFEVRKTLAKVRSAA</sequence>
<feature type="domain" description="Large ribosomal subunit protein eL14" evidence="5">
    <location>
        <begin position="434"/>
        <end position="509"/>
    </location>
</feature>
<dbReference type="Gene3D" id="2.30.30.30">
    <property type="match status" value="1"/>
</dbReference>
<dbReference type="InterPro" id="IPR039660">
    <property type="entry name" value="Ribosomal_eL14"/>
</dbReference>
<dbReference type="Gene3D" id="6.10.250.2270">
    <property type="match status" value="1"/>
</dbReference>
<dbReference type="InterPro" id="IPR014722">
    <property type="entry name" value="Rib_uL2_dom2"/>
</dbReference>
<dbReference type="GO" id="GO:0042273">
    <property type="term" value="P:ribosomal large subunit biogenesis"/>
    <property type="evidence" value="ECO:0007669"/>
    <property type="project" value="TreeGrafter"/>
</dbReference>
<dbReference type="GO" id="GO:0006412">
    <property type="term" value="P:translation"/>
    <property type="evidence" value="ECO:0007669"/>
    <property type="project" value="InterPro"/>
</dbReference>
<feature type="compositionally biased region" description="Polar residues" evidence="4">
    <location>
        <begin position="22"/>
        <end position="33"/>
    </location>
</feature>
<dbReference type="GO" id="GO:0003723">
    <property type="term" value="F:RNA binding"/>
    <property type="evidence" value="ECO:0007669"/>
    <property type="project" value="InterPro"/>
</dbReference>
<gene>
    <name evidence="6" type="ORF">CC80DRAFT_529587</name>
</gene>